<sequence>MPRTEFNPLAIFKRENDRSLGSDAAKLLENPFVLLMVVGGLLAVATVFAKAAPAVGWHPLALLQWSVLGGAGALFAVTSMFGARKDTEDRKSAPGWKGRMMLYLTVSGLLFIAPNMIAVVAASKVGAGFVALSYAFPLVLTYGFAVFLRLERFQIVRAAGVVFGLAGGLLLALSGAKLSGEASLWSLIAMAIPVFLAVGNIYRTVQWPENARPVDLALGMMLVGFLGLAVFNGLMGIPERPLVWNREAVGLLAAQIVVFTLQYGLYFRLQKTAGPVYLSQIGSVAAVTGLGLGYLVFSEVPGLGQLMAVLAVGAGIVLVTLGRRRL</sequence>
<evidence type="ECO:0000259" key="2">
    <source>
        <dbReference type="Pfam" id="PF00892"/>
    </source>
</evidence>
<dbReference type="AlphaFoldDB" id="A0A939J3Y7"/>
<dbReference type="InterPro" id="IPR037185">
    <property type="entry name" value="EmrE-like"/>
</dbReference>
<dbReference type="Pfam" id="PF00892">
    <property type="entry name" value="EamA"/>
    <property type="match status" value="1"/>
</dbReference>
<gene>
    <name evidence="3" type="ORF">JF539_07295</name>
</gene>
<feature type="transmembrane region" description="Helical" evidence="1">
    <location>
        <begin position="276"/>
        <end position="297"/>
    </location>
</feature>
<keyword evidence="1" id="KW-0472">Membrane</keyword>
<dbReference type="SUPFAM" id="SSF103481">
    <property type="entry name" value="Multidrug resistance efflux transporter EmrE"/>
    <property type="match status" value="1"/>
</dbReference>
<organism evidence="3 4">
    <name type="scientific">Roseibium aggregatum</name>
    <dbReference type="NCBI Taxonomy" id="187304"/>
    <lineage>
        <taxon>Bacteria</taxon>
        <taxon>Pseudomonadati</taxon>
        <taxon>Pseudomonadota</taxon>
        <taxon>Alphaproteobacteria</taxon>
        <taxon>Hyphomicrobiales</taxon>
        <taxon>Stappiaceae</taxon>
        <taxon>Roseibium</taxon>
    </lineage>
</organism>
<feature type="transmembrane region" description="Helical" evidence="1">
    <location>
        <begin position="102"/>
        <end position="122"/>
    </location>
</feature>
<feature type="transmembrane region" description="Helical" evidence="1">
    <location>
        <begin position="155"/>
        <end position="176"/>
    </location>
</feature>
<feature type="domain" description="EamA" evidence="2">
    <location>
        <begin position="187"/>
        <end position="320"/>
    </location>
</feature>
<dbReference type="Proteomes" id="UP000664096">
    <property type="component" value="Unassembled WGS sequence"/>
</dbReference>
<keyword evidence="1" id="KW-1133">Transmembrane helix</keyword>
<feature type="transmembrane region" description="Helical" evidence="1">
    <location>
        <begin position="61"/>
        <end position="81"/>
    </location>
</feature>
<accession>A0A939J3Y7</accession>
<feature type="transmembrane region" description="Helical" evidence="1">
    <location>
        <begin position="32"/>
        <end position="49"/>
    </location>
</feature>
<evidence type="ECO:0000313" key="4">
    <source>
        <dbReference type="Proteomes" id="UP000664096"/>
    </source>
</evidence>
<feature type="transmembrane region" description="Helical" evidence="1">
    <location>
        <begin position="128"/>
        <end position="148"/>
    </location>
</feature>
<feature type="transmembrane region" description="Helical" evidence="1">
    <location>
        <begin position="303"/>
        <end position="321"/>
    </location>
</feature>
<evidence type="ECO:0000256" key="1">
    <source>
        <dbReference type="SAM" id="Phobius"/>
    </source>
</evidence>
<reference evidence="3" key="1">
    <citation type="submission" date="2020-12" db="EMBL/GenBank/DDBJ databases">
        <title>Oil enriched cultivation method for isolating marine PHA-producing bacteria.</title>
        <authorList>
            <person name="Zheng W."/>
            <person name="Yu S."/>
            <person name="Huang Y."/>
        </authorList>
    </citation>
    <scope>NUCLEOTIDE SEQUENCE</scope>
    <source>
        <strain evidence="3">SY-2-12</strain>
    </source>
</reference>
<comment type="caution">
    <text evidence="3">The sequence shown here is derived from an EMBL/GenBank/DDBJ whole genome shotgun (WGS) entry which is preliminary data.</text>
</comment>
<evidence type="ECO:0000313" key="3">
    <source>
        <dbReference type="EMBL" id="MBN9670139.1"/>
    </source>
</evidence>
<feature type="transmembrane region" description="Helical" evidence="1">
    <location>
        <begin position="214"/>
        <end position="237"/>
    </location>
</feature>
<feature type="transmembrane region" description="Helical" evidence="1">
    <location>
        <begin position="249"/>
        <end position="269"/>
    </location>
</feature>
<dbReference type="EMBL" id="JAEKJZ010000001">
    <property type="protein sequence ID" value="MBN9670139.1"/>
    <property type="molecule type" value="Genomic_DNA"/>
</dbReference>
<keyword evidence="1" id="KW-0812">Transmembrane</keyword>
<feature type="transmembrane region" description="Helical" evidence="1">
    <location>
        <begin position="182"/>
        <end position="202"/>
    </location>
</feature>
<dbReference type="InterPro" id="IPR000620">
    <property type="entry name" value="EamA_dom"/>
</dbReference>
<name>A0A939J3Y7_9HYPH</name>
<dbReference type="GO" id="GO:0016020">
    <property type="term" value="C:membrane"/>
    <property type="evidence" value="ECO:0007669"/>
    <property type="project" value="InterPro"/>
</dbReference>
<protein>
    <submittedName>
        <fullName evidence="3">DMT family transporter</fullName>
    </submittedName>
</protein>
<dbReference type="RefSeq" id="WP_207139650.1">
    <property type="nucleotide sequence ID" value="NZ_JAEKJZ010000001.1"/>
</dbReference>
<proteinExistence type="predicted"/>